<reference evidence="2 3" key="1">
    <citation type="submission" date="2019-11" db="EMBL/GenBank/DDBJ databases">
        <title>Venturia inaequalis Genome Resource.</title>
        <authorList>
            <person name="Lichtner F.J."/>
        </authorList>
    </citation>
    <scope>NUCLEOTIDE SEQUENCE [LARGE SCALE GENOMIC DNA]</scope>
    <source>
        <strain evidence="2">Bline_iso_100314</strain>
    </source>
</reference>
<evidence type="ECO:0000313" key="3">
    <source>
        <dbReference type="Proteomes" id="UP000433883"/>
    </source>
</evidence>
<dbReference type="EMBL" id="WNWQ01002158">
    <property type="protein sequence ID" value="KAE9961196.1"/>
    <property type="molecule type" value="Genomic_DNA"/>
</dbReference>
<dbReference type="AlphaFoldDB" id="A0A8H3YKL8"/>
<sequence length="118" mass="12297">MRFQTILAIPLFVAGALAAPLTESLLFERGVGQTGASDKICFMKKCLDIGKGGGPRCNTEQCFSSQAGNLVGCAQAALTKPSKFNTAYCVAGIIGLGFNMPAPCKDCLGKFTSIADQI</sequence>
<evidence type="ECO:0000313" key="2">
    <source>
        <dbReference type="EMBL" id="KAE9961196.1"/>
    </source>
</evidence>
<accession>A0A8H3YKL8</accession>
<name>A0A8H3YKL8_VENIN</name>
<feature type="chain" id="PRO_5034049093" evidence="1">
    <location>
        <begin position="19"/>
        <end position="118"/>
    </location>
</feature>
<protein>
    <submittedName>
        <fullName evidence="2">Uncharacterized protein</fullName>
    </submittedName>
</protein>
<comment type="caution">
    <text evidence="2">The sequence shown here is derived from an EMBL/GenBank/DDBJ whole genome shotgun (WGS) entry which is preliminary data.</text>
</comment>
<keyword evidence="1" id="KW-0732">Signal</keyword>
<evidence type="ECO:0000256" key="1">
    <source>
        <dbReference type="SAM" id="SignalP"/>
    </source>
</evidence>
<proteinExistence type="predicted"/>
<gene>
    <name evidence="2" type="ORF">BLS_003292</name>
</gene>
<organism evidence="2 3">
    <name type="scientific">Venturia inaequalis</name>
    <name type="common">Apple scab fungus</name>
    <dbReference type="NCBI Taxonomy" id="5025"/>
    <lineage>
        <taxon>Eukaryota</taxon>
        <taxon>Fungi</taxon>
        <taxon>Dikarya</taxon>
        <taxon>Ascomycota</taxon>
        <taxon>Pezizomycotina</taxon>
        <taxon>Dothideomycetes</taxon>
        <taxon>Pleosporomycetidae</taxon>
        <taxon>Venturiales</taxon>
        <taxon>Venturiaceae</taxon>
        <taxon>Venturia</taxon>
    </lineage>
</organism>
<feature type="signal peptide" evidence="1">
    <location>
        <begin position="1"/>
        <end position="18"/>
    </location>
</feature>
<dbReference type="Proteomes" id="UP000433883">
    <property type="component" value="Unassembled WGS sequence"/>
</dbReference>